<dbReference type="Gene3D" id="2.30.22.10">
    <property type="entry name" value="Head domain of nucleotide exchange factor GrpE"/>
    <property type="match status" value="1"/>
</dbReference>
<proteinExistence type="predicted"/>
<dbReference type="Pfam" id="PF01025">
    <property type="entry name" value="GrpE"/>
    <property type="match status" value="1"/>
</dbReference>
<dbReference type="GO" id="GO:0000774">
    <property type="term" value="F:adenyl-nucleotide exchange factor activity"/>
    <property type="evidence" value="ECO:0007669"/>
    <property type="project" value="InterPro"/>
</dbReference>
<dbReference type="InterPro" id="IPR000740">
    <property type="entry name" value="GrpE"/>
</dbReference>
<evidence type="ECO:0000313" key="2">
    <source>
        <dbReference type="EMBL" id="PZN78685.1"/>
    </source>
</evidence>
<evidence type="ECO:0000256" key="1">
    <source>
        <dbReference type="ARBA" id="ARBA00023186"/>
    </source>
</evidence>
<sequence>MMDENRKTELLAVFSGYLDKLDSESLEPDGQTDLFSLLAELSALRTEVKTEARQFGNVSSQLKEAQELLHTSHVQLEKELEQSRLNLAATRRAVLRSLLVELLDFYDRLSAGQAALNNYRPIKGWFSFKSLRQDRNFIQSIREGQAMTLRRLEETLARHQVRPLETLGRPVDPHTMKVVELDHRSDLENGVVTAELRKGFQWGEETLRLAEVKANKL</sequence>
<protein>
    <submittedName>
        <fullName evidence="2">Nucleotide exchange factor GrpE</fullName>
    </submittedName>
</protein>
<accession>A0A2W4R347</accession>
<dbReference type="GO" id="GO:0042803">
    <property type="term" value="F:protein homodimerization activity"/>
    <property type="evidence" value="ECO:0007669"/>
    <property type="project" value="InterPro"/>
</dbReference>
<dbReference type="EMBL" id="QJPH01000314">
    <property type="protein sequence ID" value="PZN78685.1"/>
    <property type="molecule type" value="Genomic_DNA"/>
</dbReference>
<dbReference type="AlphaFoldDB" id="A0A2W4R347"/>
<organism evidence="2 3">
    <name type="scientific">Candidatus Methylumidiphilus alinenensis</name>
    <dbReference type="NCBI Taxonomy" id="2202197"/>
    <lineage>
        <taxon>Bacteria</taxon>
        <taxon>Pseudomonadati</taxon>
        <taxon>Pseudomonadota</taxon>
        <taxon>Gammaproteobacteria</taxon>
        <taxon>Methylococcales</taxon>
        <taxon>Candidatus Methylumidiphilus</taxon>
    </lineage>
</organism>
<keyword evidence="1" id="KW-0143">Chaperone</keyword>
<dbReference type="GO" id="GO:0006457">
    <property type="term" value="P:protein folding"/>
    <property type="evidence" value="ECO:0007669"/>
    <property type="project" value="InterPro"/>
</dbReference>
<name>A0A2W4R347_9GAMM</name>
<comment type="caution">
    <text evidence="2">The sequence shown here is derived from an EMBL/GenBank/DDBJ whole genome shotgun (WGS) entry which is preliminary data.</text>
</comment>
<reference evidence="2 3" key="1">
    <citation type="journal article" date="2018" name="Aquat. Microb. Ecol.">
        <title>Gammaproteobacterial methanotrophs dominate.</title>
        <authorList>
            <person name="Rissanen A.J."/>
            <person name="Saarenheimo J."/>
            <person name="Tiirola M."/>
            <person name="Peura S."/>
            <person name="Aalto S.L."/>
            <person name="Karvinen A."/>
            <person name="Nykanen H."/>
        </authorList>
    </citation>
    <scope>NUCLEOTIDE SEQUENCE [LARGE SCALE GENOMIC DNA]</scope>
    <source>
        <strain evidence="2">AMbin10</strain>
    </source>
</reference>
<dbReference type="Proteomes" id="UP000249396">
    <property type="component" value="Unassembled WGS sequence"/>
</dbReference>
<evidence type="ECO:0000313" key="3">
    <source>
        <dbReference type="Proteomes" id="UP000249396"/>
    </source>
</evidence>
<gene>
    <name evidence="2" type="primary">grpE</name>
    <name evidence="2" type="ORF">DM484_12455</name>
</gene>
<dbReference type="GO" id="GO:0051087">
    <property type="term" value="F:protein-folding chaperone binding"/>
    <property type="evidence" value="ECO:0007669"/>
    <property type="project" value="InterPro"/>
</dbReference>
<dbReference type="SUPFAM" id="SSF51064">
    <property type="entry name" value="Head domain of nucleotide exchange factor GrpE"/>
    <property type="match status" value="1"/>
</dbReference>
<dbReference type="InterPro" id="IPR009012">
    <property type="entry name" value="GrpE_head"/>
</dbReference>